<proteinExistence type="predicted"/>
<organism evidence="1 2">
    <name type="scientific">Gibberella zeae</name>
    <name type="common">Wheat head blight fungus</name>
    <name type="synonym">Fusarium graminearum</name>
    <dbReference type="NCBI Taxonomy" id="5518"/>
    <lineage>
        <taxon>Eukaryota</taxon>
        <taxon>Fungi</taxon>
        <taxon>Dikarya</taxon>
        <taxon>Ascomycota</taxon>
        <taxon>Pezizomycotina</taxon>
        <taxon>Sordariomycetes</taxon>
        <taxon>Hypocreomycetidae</taxon>
        <taxon>Hypocreales</taxon>
        <taxon>Nectriaceae</taxon>
        <taxon>Fusarium</taxon>
    </lineage>
</organism>
<reference evidence="1" key="1">
    <citation type="submission" date="2021-03" db="EMBL/GenBank/DDBJ databases">
        <authorList>
            <person name="Alouane T."/>
            <person name="Langin T."/>
            <person name="Bonhomme L."/>
        </authorList>
    </citation>
    <scope>NUCLEOTIDE SEQUENCE</scope>
    <source>
        <strain evidence="1">MDC_Fg202</strain>
    </source>
</reference>
<dbReference type="SUPFAM" id="SSF140860">
    <property type="entry name" value="Pseudo ankyrin repeat-like"/>
    <property type="match status" value="1"/>
</dbReference>
<protein>
    <submittedName>
        <fullName evidence="1">Uncharacterized protein</fullName>
    </submittedName>
</protein>
<dbReference type="Proteomes" id="UP000746612">
    <property type="component" value="Unassembled WGS sequence"/>
</dbReference>
<dbReference type="Gene3D" id="1.25.40.20">
    <property type="entry name" value="Ankyrin repeat-containing domain"/>
    <property type="match status" value="1"/>
</dbReference>
<dbReference type="InterPro" id="IPR002110">
    <property type="entry name" value="Ankyrin_rpt"/>
</dbReference>
<accession>A0A2H3FQ87</accession>
<dbReference type="EMBL" id="CAJPIJ010000078">
    <property type="protein sequence ID" value="CAG1969323.1"/>
    <property type="molecule type" value="Genomic_DNA"/>
</dbReference>
<evidence type="ECO:0000313" key="2">
    <source>
        <dbReference type="Proteomes" id="UP000746612"/>
    </source>
</evidence>
<dbReference type="AlphaFoldDB" id="A0A2H3FQ87"/>
<sequence>MESFTQSTTPLPKLLTMPPEILFAILDLTETFQSKISLARTCIPLYNTLITEIYKQASKSPSLAGAHIYEACRDGNILTLERIFQAETHSIDHRAQERFNRPLYTAIQFYQVNVVQWLLARGADPNYVGDYDAEMPMVFDSPLQLAVHSVLMPGLPEWRIPKKWHEMGFVMPGREEWWWAGRMIIQLLRDAGADEKSLYLVLDREHLDWIQYGLQCCRLHPVC</sequence>
<name>A0A2H3FQ87_GIBZA</name>
<dbReference type="InterPro" id="IPR036770">
    <property type="entry name" value="Ankyrin_rpt-contain_sf"/>
</dbReference>
<dbReference type="PROSITE" id="PS50088">
    <property type="entry name" value="ANK_REPEAT"/>
    <property type="match status" value="1"/>
</dbReference>
<gene>
    <name evidence="1" type="ORF">MDCFG202_LOCUS63776</name>
</gene>
<evidence type="ECO:0000313" key="1">
    <source>
        <dbReference type="EMBL" id="CAG1969323.1"/>
    </source>
</evidence>
<comment type="caution">
    <text evidence="1">The sequence shown here is derived from an EMBL/GenBank/DDBJ whole genome shotgun (WGS) entry which is preliminary data.</text>
</comment>